<evidence type="ECO:0000313" key="1">
    <source>
        <dbReference type="EnsemblPlants" id="AVESA.00010b.r2.2AG0223020.1.CDS.1"/>
    </source>
</evidence>
<reference evidence="1" key="1">
    <citation type="submission" date="2021-05" db="EMBL/GenBank/DDBJ databases">
        <authorList>
            <person name="Scholz U."/>
            <person name="Mascher M."/>
            <person name="Fiebig A."/>
        </authorList>
    </citation>
    <scope>NUCLEOTIDE SEQUENCE [LARGE SCALE GENOMIC DNA]</scope>
</reference>
<accession>A0ACD5UBT0</accession>
<dbReference type="Proteomes" id="UP001732700">
    <property type="component" value="Chromosome 2A"/>
</dbReference>
<reference evidence="1" key="2">
    <citation type="submission" date="2025-09" db="UniProtKB">
        <authorList>
            <consortium name="EnsemblPlants"/>
        </authorList>
    </citation>
    <scope>IDENTIFICATION</scope>
</reference>
<protein>
    <submittedName>
        <fullName evidence="1">Uncharacterized protein</fullName>
    </submittedName>
</protein>
<keyword evidence="2" id="KW-1185">Reference proteome</keyword>
<organism evidence="1 2">
    <name type="scientific">Avena sativa</name>
    <name type="common">Oat</name>
    <dbReference type="NCBI Taxonomy" id="4498"/>
    <lineage>
        <taxon>Eukaryota</taxon>
        <taxon>Viridiplantae</taxon>
        <taxon>Streptophyta</taxon>
        <taxon>Embryophyta</taxon>
        <taxon>Tracheophyta</taxon>
        <taxon>Spermatophyta</taxon>
        <taxon>Magnoliopsida</taxon>
        <taxon>Liliopsida</taxon>
        <taxon>Poales</taxon>
        <taxon>Poaceae</taxon>
        <taxon>BOP clade</taxon>
        <taxon>Pooideae</taxon>
        <taxon>Poodae</taxon>
        <taxon>Poeae</taxon>
        <taxon>Poeae Chloroplast Group 1 (Aveneae type)</taxon>
        <taxon>Aveninae</taxon>
        <taxon>Avena</taxon>
    </lineage>
</organism>
<evidence type="ECO:0000313" key="2">
    <source>
        <dbReference type="Proteomes" id="UP001732700"/>
    </source>
</evidence>
<sequence length="289" mass="32246">MVGKVCSPRKLVIGALERAMQRAWGLHGPANFKDIGENRFVVRFTSEGDWKHVRKGGPWQFDFSVVLLKDNDGSTRPSEMVFDTLDMWIQVLDLPMDMMNKVYGELIGGWIGKFISVDVDADGMAWGKDLRIRVSVDVDQPILRGVNLKSSEDEEEGCWYDLKYEKIPHFCFDCGRLVHDVGGCVAEKGAVPQWGEWLRATPRKSHKPPPPMRPSVSSSCFGSRSNGSFSKYGDGGYVRDIPPRRNLERDYELSSSSRTGENEARQRAGAATSPGRRHGAGGSVHREGN</sequence>
<name>A0ACD5UBT0_AVESA</name>
<dbReference type="EnsemblPlants" id="AVESA.00010b.r2.2AG0223020.1">
    <property type="protein sequence ID" value="AVESA.00010b.r2.2AG0223020.1.CDS.1"/>
    <property type="gene ID" value="AVESA.00010b.r2.2AG0223020"/>
</dbReference>
<proteinExistence type="predicted"/>